<comment type="catalytic activity">
    <reaction evidence="11">
        <text>(3Z)-decenoyl-[ACP] + malonyl-[ACP] + H(+) = 3-oxo-(5Z)-dodecenoyl-[ACP] + holo-[ACP] + CO2</text>
        <dbReference type="Rhea" id="RHEA:54940"/>
        <dbReference type="Rhea" id="RHEA-COMP:9623"/>
        <dbReference type="Rhea" id="RHEA-COMP:9685"/>
        <dbReference type="Rhea" id="RHEA-COMP:9927"/>
        <dbReference type="Rhea" id="RHEA-COMP:14042"/>
        <dbReference type="ChEBI" id="CHEBI:15378"/>
        <dbReference type="ChEBI" id="CHEBI:16526"/>
        <dbReference type="ChEBI" id="CHEBI:64479"/>
        <dbReference type="ChEBI" id="CHEBI:78449"/>
        <dbReference type="ChEBI" id="CHEBI:78798"/>
        <dbReference type="ChEBI" id="CHEBI:138410"/>
    </reaction>
    <physiologicalReaction direction="left-to-right" evidence="11">
        <dbReference type="Rhea" id="RHEA:54941"/>
    </physiologicalReaction>
</comment>
<evidence type="ECO:0000256" key="6">
    <source>
        <dbReference type="ARBA" id="ARBA00022679"/>
    </source>
</evidence>
<evidence type="ECO:0000256" key="9">
    <source>
        <dbReference type="ARBA" id="ARBA00041620"/>
    </source>
</evidence>
<name>A0A090Q537_9FLAO</name>
<dbReference type="eggNOG" id="COG0304">
    <property type="taxonomic scope" value="Bacteria"/>
</dbReference>
<dbReference type="InterPro" id="IPR020841">
    <property type="entry name" value="PKS_Beta-ketoAc_synthase_dom"/>
</dbReference>
<dbReference type="GO" id="GO:0006633">
    <property type="term" value="P:fatty acid biosynthetic process"/>
    <property type="evidence" value="ECO:0007669"/>
    <property type="project" value="TreeGrafter"/>
</dbReference>
<comment type="catalytic activity">
    <reaction evidence="12">
        <text>a fatty acyl-[ACP] + malonyl-[ACP] + H(+) = a 3-oxoacyl-[ACP] + holo-[ACP] + CO2</text>
        <dbReference type="Rhea" id="RHEA:22836"/>
        <dbReference type="Rhea" id="RHEA-COMP:9623"/>
        <dbReference type="Rhea" id="RHEA-COMP:9685"/>
        <dbReference type="Rhea" id="RHEA-COMP:9916"/>
        <dbReference type="Rhea" id="RHEA-COMP:14125"/>
        <dbReference type="ChEBI" id="CHEBI:15378"/>
        <dbReference type="ChEBI" id="CHEBI:16526"/>
        <dbReference type="ChEBI" id="CHEBI:64479"/>
        <dbReference type="ChEBI" id="CHEBI:78449"/>
        <dbReference type="ChEBI" id="CHEBI:78776"/>
        <dbReference type="ChEBI" id="CHEBI:138651"/>
        <dbReference type="EC" id="2.3.1.41"/>
    </reaction>
    <physiologicalReaction direction="left-to-right" evidence="12">
        <dbReference type="Rhea" id="RHEA:22837"/>
    </physiologicalReaction>
</comment>
<keyword evidence="7 15" id="KW-0012">Acyltransferase</keyword>
<evidence type="ECO:0000256" key="4">
    <source>
        <dbReference type="ARBA" id="ARBA00013191"/>
    </source>
</evidence>
<comment type="similarity">
    <text evidence="2 13">Belongs to the thiolase-like superfamily. Beta-ketoacyl-ACP synthases family.</text>
</comment>
<evidence type="ECO:0000313" key="15">
    <source>
        <dbReference type="EMBL" id="GAK98100.1"/>
    </source>
</evidence>
<evidence type="ECO:0000256" key="8">
    <source>
        <dbReference type="ARBA" id="ARBA00039450"/>
    </source>
</evidence>
<evidence type="ECO:0000256" key="13">
    <source>
        <dbReference type="RuleBase" id="RU003694"/>
    </source>
</evidence>
<dbReference type="Proteomes" id="UP000029221">
    <property type="component" value="Unassembled WGS sequence"/>
</dbReference>
<evidence type="ECO:0000256" key="5">
    <source>
        <dbReference type="ARBA" id="ARBA00022490"/>
    </source>
</evidence>
<dbReference type="GO" id="GO:0004315">
    <property type="term" value="F:3-oxoacyl-[acyl-carrier-protein] synthase activity"/>
    <property type="evidence" value="ECO:0007669"/>
    <property type="project" value="UniProtKB-EC"/>
</dbReference>
<evidence type="ECO:0000256" key="1">
    <source>
        <dbReference type="ARBA" id="ARBA00004496"/>
    </source>
</evidence>
<dbReference type="PANTHER" id="PTHR11712:SF306">
    <property type="entry name" value="3-OXOACYL-[ACYL-CARRIER-PROTEIN] SYNTHASE 1"/>
    <property type="match status" value="1"/>
</dbReference>
<keyword evidence="5" id="KW-0963">Cytoplasm</keyword>
<dbReference type="PROSITE" id="PS52004">
    <property type="entry name" value="KS3_2"/>
    <property type="match status" value="1"/>
</dbReference>
<evidence type="ECO:0000256" key="10">
    <source>
        <dbReference type="ARBA" id="ARBA00042143"/>
    </source>
</evidence>
<dbReference type="EC" id="2.3.1.41" evidence="4"/>
<comment type="caution">
    <text evidence="15">The sequence shown here is derived from an EMBL/GenBank/DDBJ whole genome shotgun (WGS) entry which is preliminary data.</text>
</comment>
<dbReference type="InterPro" id="IPR000794">
    <property type="entry name" value="Beta-ketoacyl_synthase"/>
</dbReference>
<dbReference type="STRING" id="319236.BST91_04920"/>
<evidence type="ECO:0000256" key="2">
    <source>
        <dbReference type="ARBA" id="ARBA00008467"/>
    </source>
</evidence>
<dbReference type="SUPFAM" id="SSF53901">
    <property type="entry name" value="Thiolase-like"/>
    <property type="match status" value="2"/>
</dbReference>
<evidence type="ECO:0000259" key="14">
    <source>
        <dbReference type="PROSITE" id="PS52004"/>
    </source>
</evidence>
<dbReference type="InterPro" id="IPR014031">
    <property type="entry name" value="Ketoacyl_synth_C"/>
</dbReference>
<proteinExistence type="inferred from homology"/>
<keyword evidence="16" id="KW-1185">Reference proteome</keyword>
<reference evidence="15" key="1">
    <citation type="journal article" date="2014" name="Genome Announc.">
        <title>Draft Genome Sequences of Marine Flavobacterium Nonlabens Strains NR17, NR24, NR27, NR32, NR33, and Ara13.</title>
        <authorList>
            <person name="Nakanishi M."/>
            <person name="Meirelles P."/>
            <person name="Suzuki R."/>
            <person name="Takatani N."/>
            <person name="Mino S."/>
            <person name="Suda W."/>
            <person name="Oshima K."/>
            <person name="Hattori M."/>
            <person name="Ohkuma M."/>
            <person name="Hosokawa M."/>
            <person name="Miyashita K."/>
            <person name="Thompson F.L."/>
            <person name="Niwa A."/>
            <person name="Sawabe T."/>
            <person name="Sawabe T."/>
        </authorList>
    </citation>
    <scope>NUCLEOTIDE SEQUENCE [LARGE SCALE GENOMIC DNA]</scope>
    <source>
        <strain evidence="15">JCM 19294</strain>
    </source>
</reference>
<dbReference type="Pfam" id="PF00109">
    <property type="entry name" value="ketoacyl-synt"/>
    <property type="match status" value="1"/>
</dbReference>
<protein>
    <recommendedName>
        <fullName evidence="8">3-oxoacyl-[acyl-carrier-protein] synthase 1</fullName>
        <ecNumber evidence="4">2.3.1.41</ecNumber>
    </recommendedName>
    <alternativeName>
        <fullName evidence="9">3-oxoacyl-[acyl-carrier-protein] synthase I</fullName>
    </alternativeName>
    <alternativeName>
        <fullName evidence="10">Beta-ketoacyl-ACP synthase I</fullName>
    </alternativeName>
</protein>
<dbReference type="CDD" id="cd00834">
    <property type="entry name" value="KAS_I_II"/>
    <property type="match status" value="1"/>
</dbReference>
<evidence type="ECO:0000313" key="16">
    <source>
        <dbReference type="Proteomes" id="UP000029221"/>
    </source>
</evidence>
<dbReference type="GO" id="GO:0005829">
    <property type="term" value="C:cytosol"/>
    <property type="evidence" value="ECO:0007669"/>
    <property type="project" value="TreeGrafter"/>
</dbReference>
<dbReference type="Pfam" id="PF02801">
    <property type="entry name" value="Ketoacyl-synt_C"/>
    <property type="match status" value="1"/>
</dbReference>
<evidence type="ECO:0000256" key="3">
    <source>
        <dbReference type="ARBA" id="ARBA00011738"/>
    </source>
</evidence>
<dbReference type="InterPro" id="IPR014030">
    <property type="entry name" value="Ketoacyl_synth_N"/>
</dbReference>
<dbReference type="Gene3D" id="3.40.47.10">
    <property type="match status" value="1"/>
</dbReference>
<evidence type="ECO:0000256" key="7">
    <source>
        <dbReference type="ARBA" id="ARBA00023315"/>
    </source>
</evidence>
<dbReference type="RefSeq" id="WP_042280125.1">
    <property type="nucleotide sequence ID" value="NZ_BBML01000009.1"/>
</dbReference>
<dbReference type="SMART" id="SM00825">
    <property type="entry name" value="PKS_KS"/>
    <property type="match status" value="1"/>
</dbReference>
<evidence type="ECO:0000256" key="11">
    <source>
        <dbReference type="ARBA" id="ARBA00048121"/>
    </source>
</evidence>
<sequence length="425" mass="45305">MSKDRRVVITGLGVVAPNAITIHDFHKALLTGTSGLKHQKELEELQFKCQVAGKPQLTQEIIDQHFTALQQRGLLATGLMYGVISAKQAFENSGIGFKNKSYHEDIGVVFGTGQSGGDKFREAIHHIDDNNVRRLGSTSVIQTMSSGVSAWISGELGLGNWVTTNSSACSTGTEALLMGYDRIKSGKARAMLVGSCSDSGPYIWGGFDAMRILPTKYNDKPEMASRPFSHDACGFVPGSGAGCLVLETLESALSRKATIYAEVKGGHLNSGGQTNGGSMTAPNGLAVQACIKAALIESKIDSSQIDVINGHITATSKDGFEVKNWSTALNRSGKDFPFINSFKSTIGHCLAASGSIELVASTLQLHHQVVYPNINISQLHPEIVSVIDKEKVPLKPIKTKIHSLAKASFGFGDVNACAILSTFKP</sequence>
<organism evidence="15 16">
    <name type="scientific">Nonlabens tegetincola</name>
    <dbReference type="NCBI Taxonomy" id="323273"/>
    <lineage>
        <taxon>Bacteria</taxon>
        <taxon>Pseudomonadati</taxon>
        <taxon>Bacteroidota</taxon>
        <taxon>Flavobacteriia</taxon>
        <taxon>Flavobacteriales</taxon>
        <taxon>Flavobacteriaceae</taxon>
        <taxon>Nonlabens</taxon>
    </lineage>
</organism>
<comment type="subcellular location">
    <subcellularLocation>
        <location evidence="1">Cytoplasm</location>
    </subcellularLocation>
</comment>
<comment type="subunit">
    <text evidence="3">Homodimer.</text>
</comment>
<keyword evidence="6 13" id="KW-0808">Transferase</keyword>
<evidence type="ECO:0000256" key="12">
    <source>
        <dbReference type="ARBA" id="ARBA00048506"/>
    </source>
</evidence>
<dbReference type="PANTHER" id="PTHR11712">
    <property type="entry name" value="POLYKETIDE SYNTHASE-RELATED"/>
    <property type="match status" value="1"/>
</dbReference>
<dbReference type="InterPro" id="IPR016039">
    <property type="entry name" value="Thiolase-like"/>
</dbReference>
<dbReference type="EMBL" id="BBML01000009">
    <property type="protein sequence ID" value="GAK98100.1"/>
    <property type="molecule type" value="Genomic_DNA"/>
</dbReference>
<feature type="domain" description="Ketosynthase family 3 (KS3)" evidence="14">
    <location>
        <begin position="4"/>
        <end position="422"/>
    </location>
</feature>
<dbReference type="AlphaFoldDB" id="A0A090Q537"/>
<accession>A0A090Q537</accession>
<gene>
    <name evidence="15" type="ORF">JCM19294_733</name>
</gene>